<comment type="caution">
    <text evidence="5">Lacks conserved residue(s) required for the propagation of feature annotation.</text>
</comment>
<keyword evidence="2" id="KW-0378">Hydrolase</keyword>
<feature type="active site" evidence="5">
    <location>
        <position position="346"/>
    </location>
</feature>
<evidence type="ECO:0000256" key="2">
    <source>
        <dbReference type="ARBA" id="ARBA00022801"/>
    </source>
</evidence>
<reference evidence="7" key="1">
    <citation type="submission" date="2019-12" db="EMBL/GenBank/DDBJ databases">
        <title>An insight into the sialome of adult female Ixodes ricinus ticks feeding for 6 days.</title>
        <authorList>
            <person name="Perner J."/>
            <person name="Ribeiro J.M.C."/>
        </authorList>
    </citation>
    <scope>NUCLEOTIDE SEQUENCE</scope>
    <source>
        <strain evidence="7">Semi-engorged</strain>
        <tissue evidence="7">Salivary glands</tissue>
    </source>
</reference>
<keyword evidence="3 5" id="KW-0862">Zinc</keyword>
<dbReference type="PANTHER" id="PTHR11905:SF159">
    <property type="entry name" value="ADAM METALLOPROTEASE"/>
    <property type="match status" value="1"/>
</dbReference>
<organism evidence="7">
    <name type="scientific">Ixodes ricinus</name>
    <name type="common">Common tick</name>
    <name type="synonym">Acarus ricinus</name>
    <dbReference type="NCBI Taxonomy" id="34613"/>
    <lineage>
        <taxon>Eukaryota</taxon>
        <taxon>Metazoa</taxon>
        <taxon>Ecdysozoa</taxon>
        <taxon>Arthropoda</taxon>
        <taxon>Chelicerata</taxon>
        <taxon>Arachnida</taxon>
        <taxon>Acari</taxon>
        <taxon>Parasitiformes</taxon>
        <taxon>Ixodida</taxon>
        <taxon>Ixodoidea</taxon>
        <taxon>Ixodidae</taxon>
        <taxon>Ixodinae</taxon>
        <taxon>Ixodes</taxon>
    </lineage>
</organism>
<dbReference type="EMBL" id="GIFC01017792">
    <property type="protein sequence ID" value="MXU99875.1"/>
    <property type="molecule type" value="Transcribed_RNA"/>
</dbReference>
<feature type="binding site" evidence="5">
    <location>
        <position position="355"/>
    </location>
    <ligand>
        <name>Zn(2+)</name>
        <dbReference type="ChEBI" id="CHEBI:29105"/>
        <note>catalytic</note>
    </ligand>
</feature>
<dbReference type="SUPFAM" id="SSF55486">
    <property type="entry name" value="Metalloproteases ('zincins'), catalytic domain"/>
    <property type="match status" value="1"/>
</dbReference>
<evidence type="ECO:0000313" key="7">
    <source>
        <dbReference type="EMBL" id="MXU99875.1"/>
    </source>
</evidence>
<dbReference type="InterPro" id="IPR024079">
    <property type="entry name" value="MetalloPept_cat_dom_sf"/>
</dbReference>
<feature type="binding site" evidence="5">
    <location>
        <position position="345"/>
    </location>
    <ligand>
        <name>Zn(2+)</name>
        <dbReference type="ChEBI" id="CHEBI:29105"/>
        <note>catalytic</note>
    </ligand>
</feature>
<feature type="binding site" evidence="5">
    <location>
        <position position="349"/>
    </location>
    <ligand>
        <name>Zn(2+)</name>
        <dbReference type="ChEBI" id="CHEBI:29105"/>
        <note>catalytic</note>
    </ligand>
</feature>
<evidence type="ECO:0000256" key="1">
    <source>
        <dbReference type="ARBA" id="ARBA00022670"/>
    </source>
</evidence>
<dbReference type="GO" id="GO:0046872">
    <property type="term" value="F:metal ion binding"/>
    <property type="evidence" value="ECO:0007669"/>
    <property type="project" value="UniProtKB-KW"/>
</dbReference>
<dbReference type="AlphaFoldDB" id="A0A6B0VE40"/>
<name>A0A6B0VE40_IXORI</name>
<protein>
    <submittedName>
        <fullName evidence="7">Putative secreted metalloprotease</fullName>
    </submittedName>
</protein>
<dbReference type="PANTHER" id="PTHR11905">
    <property type="entry name" value="ADAM A DISINTEGRIN AND METALLOPROTEASE DOMAIN"/>
    <property type="match status" value="1"/>
</dbReference>
<dbReference type="Gene3D" id="3.40.1620.60">
    <property type="match status" value="1"/>
</dbReference>
<dbReference type="InterPro" id="IPR001590">
    <property type="entry name" value="Peptidase_M12B"/>
</dbReference>
<evidence type="ECO:0000256" key="5">
    <source>
        <dbReference type="PROSITE-ProRule" id="PRU00276"/>
    </source>
</evidence>
<keyword evidence="5" id="KW-0479">Metal-binding</keyword>
<evidence type="ECO:0000256" key="3">
    <source>
        <dbReference type="ARBA" id="ARBA00022833"/>
    </source>
</evidence>
<dbReference type="Pfam" id="PF13582">
    <property type="entry name" value="Reprolysin_3"/>
    <property type="match status" value="1"/>
</dbReference>
<dbReference type="PROSITE" id="PS50215">
    <property type="entry name" value="ADAM_MEPRO"/>
    <property type="match status" value="1"/>
</dbReference>
<keyword evidence="1 7" id="KW-0645">Protease</keyword>
<keyword evidence="4 7" id="KW-0482">Metalloprotease</keyword>
<dbReference type="Gene3D" id="3.40.390.10">
    <property type="entry name" value="Collagenase (Catalytic Domain)"/>
    <property type="match status" value="1"/>
</dbReference>
<evidence type="ECO:0000256" key="4">
    <source>
        <dbReference type="ARBA" id="ARBA00023049"/>
    </source>
</evidence>
<evidence type="ECO:0000259" key="6">
    <source>
        <dbReference type="PROSITE" id="PS50215"/>
    </source>
</evidence>
<sequence length="515" mass="57988">MSSPMSIQKRTLLITLEVYRLAFLCAIIYENVNCAPLPEHIVYPKLLDARGINGQKVLHIKDGLTLTLEKLSVLADSLVFTESNDGVAPETIMNGTELQQYLYQDREKMAAVAVEEVDDTIAVMGVLSDKLRIAPLPLMARSEEGHLAHRIYEMERSMYHEGNVADTLPEEHARTKGRTRSASRKHVPDQFLVEVHVMVDEPHYSKFDRREDLVTYLALTIVLVNMRYEDTSGPNIQFLLTSIQKEQEFAQTFKYEDIGWPIAKRIYAEANKTYKHLLEKYGRSPADITVAVTGLILADAYEDFFPYHVRVQGKARLGGVCNVNASMVMVEDVPMSFGMVSLLPHELGHALGAPHDGLIHMWNECLPPRNNCIKDIKHDHFIMHPSEPGNGKFSNCSKEHMTAFISTLSTSCFDLKAKQNCTTQVKKLPGVSINLTEICQIAHPNFLEWNVEPVNKENCRFLCCSRRSLNSYEKTCGLEHFLPDGADCGDAKRCVKGTCGYYDEYGAPTTPRQSA</sequence>
<feature type="domain" description="Peptidase M12B" evidence="6">
    <location>
        <begin position="191"/>
        <end position="417"/>
    </location>
</feature>
<dbReference type="GO" id="GO:0004222">
    <property type="term" value="F:metalloendopeptidase activity"/>
    <property type="evidence" value="ECO:0007669"/>
    <property type="project" value="InterPro"/>
</dbReference>
<dbReference type="GO" id="GO:0006509">
    <property type="term" value="P:membrane protein ectodomain proteolysis"/>
    <property type="evidence" value="ECO:0007669"/>
    <property type="project" value="TreeGrafter"/>
</dbReference>
<proteinExistence type="predicted"/>
<accession>A0A6B0VE40</accession>